<evidence type="ECO:0000313" key="3">
    <source>
        <dbReference type="Proteomes" id="UP000646749"/>
    </source>
</evidence>
<evidence type="ECO:0000313" key="2">
    <source>
        <dbReference type="EMBL" id="GIG86192.1"/>
    </source>
</evidence>
<protein>
    <submittedName>
        <fullName evidence="2">Uncharacterized protein</fullName>
    </submittedName>
</protein>
<proteinExistence type="predicted"/>
<sequence>MDFRTFPAAGRSGTPGTGPSRRSAPDEPALVECVPDEPLAVITVGPSAEDRRAVLAGLLNAAAPPLRVPAGSFLVVDYAPSVGGAAYVPGLRSSREYRPEPVGAGPALARPPRRVELTVPDPLLRHFTLVDAPDTGTLGVAGARVVRDAVRRGGALLYVLPDDQPVTATELELLAEVADEAAVFLVGTPGAGAPGVVVTVDTSGTDGGWPARHGPVTSPGSASEPVGPPTGWVETQRAALATAVPALAGVDWIDLDPAAADTAYLRRALIDWASTEGLRRASLTPPVAPGATRTVPVVPTAADSDWADRLDRRSRSLVGQLRRDISLAVAAIHLRCVQEVVGGTGVPGLPGLLDREVEALSLDVVAACDTGVDRMLAESLALVFGETPDEGVRLRAAAAVGWGLAADRADRDFDRVLLIRETGEVETVYGLGAVGVLAAYPAGTGGAILPPLGVGLSGGCYQYWRNPARADPDRARSWLRQVLRETEVELCREVSRRFEAIAGSLANVLAEAVRHGRLLA</sequence>
<evidence type="ECO:0000256" key="1">
    <source>
        <dbReference type="SAM" id="MobiDB-lite"/>
    </source>
</evidence>
<keyword evidence="3" id="KW-1185">Reference proteome</keyword>
<dbReference type="Proteomes" id="UP000646749">
    <property type="component" value="Unassembled WGS sequence"/>
</dbReference>
<reference evidence="2 3" key="1">
    <citation type="submission" date="2021-01" db="EMBL/GenBank/DDBJ databases">
        <title>Whole genome shotgun sequence of Plantactinospora endophytica NBRC 110450.</title>
        <authorList>
            <person name="Komaki H."/>
            <person name="Tamura T."/>
        </authorList>
    </citation>
    <scope>NUCLEOTIDE SEQUENCE [LARGE SCALE GENOMIC DNA]</scope>
    <source>
        <strain evidence="2 3">NBRC 110450</strain>
    </source>
</reference>
<accession>A0ABQ4DVR0</accession>
<organism evidence="2 3">
    <name type="scientific">Plantactinospora endophytica</name>
    <dbReference type="NCBI Taxonomy" id="673535"/>
    <lineage>
        <taxon>Bacteria</taxon>
        <taxon>Bacillati</taxon>
        <taxon>Actinomycetota</taxon>
        <taxon>Actinomycetes</taxon>
        <taxon>Micromonosporales</taxon>
        <taxon>Micromonosporaceae</taxon>
        <taxon>Plantactinospora</taxon>
    </lineage>
</organism>
<comment type="caution">
    <text evidence="2">The sequence shown here is derived from an EMBL/GenBank/DDBJ whole genome shotgun (WGS) entry which is preliminary data.</text>
</comment>
<dbReference type="EMBL" id="BONW01000003">
    <property type="protein sequence ID" value="GIG86192.1"/>
    <property type="molecule type" value="Genomic_DNA"/>
</dbReference>
<gene>
    <name evidence="2" type="ORF">Pen02_11280</name>
</gene>
<dbReference type="RefSeq" id="WP_203864836.1">
    <property type="nucleotide sequence ID" value="NZ_BONW01000003.1"/>
</dbReference>
<name>A0ABQ4DVR0_9ACTN</name>
<feature type="region of interest" description="Disordered" evidence="1">
    <location>
        <begin position="1"/>
        <end position="27"/>
    </location>
</feature>